<evidence type="ECO:0000313" key="2">
    <source>
        <dbReference type="EMBL" id="MBX8632051.1"/>
    </source>
</evidence>
<dbReference type="InterPro" id="IPR036873">
    <property type="entry name" value="Rhodanese-like_dom_sf"/>
</dbReference>
<gene>
    <name evidence="2" type="ORF">J9259_05995</name>
    <name evidence="3" type="ORF">KIY12_07470</name>
</gene>
<dbReference type="AlphaFoldDB" id="A0A8J7YPN8"/>
<protein>
    <submittedName>
        <fullName evidence="2">Rhodanese-like domain-containing protein</fullName>
    </submittedName>
</protein>
<evidence type="ECO:0000313" key="4">
    <source>
        <dbReference type="Proteomes" id="UP000716004"/>
    </source>
</evidence>
<dbReference type="Proteomes" id="UP000750197">
    <property type="component" value="Unassembled WGS sequence"/>
</dbReference>
<dbReference type="PANTHER" id="PTHR43031">
    <property type="entry name" value="FAD-DEPENDENT OXIDOREDUCTASE"/>
    <property type="match status" value="1"/>
</dbReference>
<dbReference type="InterPro" id="IPR050229">
    <property type="entry name" value="GlpE_sulfurtransferase"/>
</dbReference>
<reference evidence="2" key="1">
    <citation type="submission" date="2021-04" db="EMBL/GenBank/DDBJ databases">
        <title>Genomic insights into ecological role and evolution of a novel Thermoplasmata order Candidatus Sysuiplasmatales.</title>
        <authorList>
            <person name="Yuan Y."/>
        </authorList>
    </citation>
    <scope>NUCLEOTIDE SEQUENCE</scope>
    <source>
        <strain evidence="3">TUT19-bin139</strain>
        <strain evidence="2">YP2-bin.285</strain>
    </source>
</reference>
<comment type="caution">
    <text evidence="2">The sequence shown here is derived from an EMBL/GenBank/DDBJ whole genome shotgun (WGS) entry which is preliminary data.</text>
</comment>
<organism evidence="2 4">
    <name type="scientific">Candidatus Sysuiplasma superficiale</name>
    <dbReference type="NCBI Taxonomy" id="2823368"/>
    <lineage>
        <taxon>Archaea</taxon>
        <taxon>Methanobacteriati</taxon>
        <taxon>Thermoplasmatota</taxon>
        <taxon>Thermoplasmata</taxon>
        <taxon>Candidatus Sysuiplasmatales</taxon>
        <taxon>Candidatus Sysuiplasmataceae</taxon>
        <taxon>Candidatus Sysuiplasma</taxon>
    </lineage>
</organism>
<sequence>MGDGYNVSADELRSALEKGEDVSIVDVREEWEFSRYRIRNSRCVPLSAFASSFRSIPKEGKVIFVCEVGGRSEQAVQFLRNRGWRNVSNLEGGISSWMQAGFELDG</sequence>
<dbReference type="InterPro" id="IPR001763">
    <property type="entry name" value="Rhodanese-like_dom"/>
</dbReference>
<dbReference type="SMART" id="SM00450">
    <property type="entry name" value="RHOD"/>
    <property type="match status" value="1"/>
</dbReference>
<dbReference type="EMBL" id="JAHEAC010000072">
    <property type="protein sequence ID" value="MBX8644541.1"/>
    <property type="molecule type" value="Genomic_DNA"/>
</dbReference>
<name>A0A8J7YPN8_9ARCH</name>
<evidence type="ECO:0000313" key="3">
    <source>
        <dbReference type="EMBL" id="MBX8644541.1"/>
    </source>
</evidence>
<proteinExistence type="predicted"/>
<dbReference type="Gene3D" id="3.40.250.10">
    <property type="entry name" value="Rhodanese-like domain"/>
    <property type="match status" value="1"/>
</dbReference>
<dbReference type="PROSITE" id="PS50206">
    <property type="entry name" value="RHODANESE_3"/>
    <property type="match status" value="1"/>
</dbReference>
<evidence type="ECO:0000259" key="1">
    <source>
        <dbReference type="PROSITE" id="PS50206"/>
    </source>
</evidence>
<accession>A0A8J7YPN8</accession>
<dbReference type="PANTHER" id="PTHR43031:SF1">
    <property type="entry name" value="PYRIDINE NUCLEOTIDE-DISULPHIDE OXIDOREDUCTASE"/>
    <property type="match status" value="1"/>
</dbReference>
<dbReference type="CDD" id="cd00158">
    <property type="entry name" value="RHOD"/>
    <property type="match status" value="1"/>
</dbReference>
<feature type="domain" description="Rhodanese" evidence="1">
    <location>
        <begin position="18"/>
        <end position="106"/>
    </location>
</feature>
<dbReference type="SUPFAM" id="SSF52821">
    <property type="entry name" value="Rhodanese/Cell cycle control phosphatase"/>
    <property type="match status" value="1"/>
</dbReference>
<dbReference type="Proteomes" id="UP000716004">
    <property type="component" value="Unassembled WGS sequence"/>
</dbReference>
<dbReference type="EMBL" id="JAGVSJ010000013">
    <property type="protein sequence ID" value="MBX8632051.1"/>
    <property type="molecule type" value="Genomic_DNA"/>
</dbReference>
<dbReference type="Pfam" id="PF00581">
    <property type="entry name" value="Rhodanese"/>
    <property type="match status" value="1"/>
</dbReference>